<evidence type="ECO:0000256" key="2">
    <source>
        <dbReference type="RuleBase" id="RU003695"/>
    </source>
</evidence>
<dbReference type="STRING" id="61819.ENSACIP00000002465"/>
<organism evidence="5 6">
    <name type="scientific">Amphilophus citrinellus</name>
    <name type="common">Midas cichlid</name>
    <name type="synonym">Cichlasoma citrinellum</name>
    <dbReference type="NCBI Taxonomy" id="61819"/>
    <lineage>
        <taxon>Eukaryota</taxon>
        <taxon>Metazoa</taxon>
        <taxon>Chordata</taxon>
        <taxon>Craniata</taxon>
        <taxon>Vertebrata</taxon>
        <taxon>Euteleostomi</taxon>
        <taxon>Actinopterygii</taxon>
        <taxon>Neopterygii</taxon>
        <taxon>Teleostei</taxon>
        <taxon>Neoteleostei</taxon>
        <taxon>Acanthomorphata</taxon>
        <taxon>Ovalentaria</taxon>
        <taxon>Cichlomorphae</taxon>
        <taxon>Cichliformes</taxon>
        <taxon>Cichlidae</taxon>
        <taxon>New World cichlids</taxon>
        <taxon>Cichlasomatinae</taxon>
        <taxon>Heroini</taxon>
        <taxon>Amphilophus</taxon>
    </lineage>
</organism>
<dbReference type="PANTHER" id="PTHR11430">
    <property type="entry name" value="LIPOCALIN"/>
    <property type="match status" value="1"/>
</dbReference>
<dbReference type="Ensembl" id="ENSACIT00000002556.1">
    <property type="protein sequence ID" value="ENSACIP00000002465.1"/>
    <property type="gene ID" value="ENSACIG00000001818.1"/>
</dbReference>
<dbReference type="GO" id="GO:0036094">
    <property type="term" value="F:small molecule binding"/>
    <property type="evidence" value="ECO:0007669"/>
    <property type="project" value="InterPro"/>
</dbReference>
<evidence type="ECO:0000313" key="6">
    <source>
        <dbReference type="Proteomes" id="UP000261340"/>
    </source>
</evidence>
<dbReference type="InterPro" id="IPR000566">
    <property type="entry name" value="Lipocln_cytosolic_FA-bd_dom"/>
</dbReference>
<evidence type="ECO:0000259" key="4">
    <source>
        <dbReference type="Pfam" id="PF00061"/>
    </source>
</evidence>
<evidence type="ECO:0000256" key="1">
    <source>
        <dbReference type="ARBA" id="ARBA00006889"/>
    </source>
</evidence>
<dbReference type="Gene3D" id="2.40.128.20">
    <property type="match status" value="1"/>
</dbReference>
<dbReference type="InterPro" id="IPR022272">
    <property type="entry name" value="Lipocalin_CS"/>
</dbReference>
<keyword evidence="6" id="KW-1185">Reference proteome</keyword>
<evidence type="ECO:0000256" key="3">
    <source>
        <dbReference type="SAM" id="SignalP"/>
    </source>
</evidence>
<feature type="domain" description="Lipocalin/cytosolic fatty-acid binding" evidence="4">
    <location>
        <begin position="34"/>
        <end position="167"/>
    </location>
</feature>
<protein>
    <submittedName>
        <fullName evidence="5">Zgc:153704</fullName>
    </submittedName>
</protein>
<dbReference type="AlphaFoldDB" id="A0A3Q0QYN4"/>
<name>A0A3Q0QYN4_AMPCI</name>
<dbReference type="InterPro" id="IPR002447">
    <property type="entry name" value="Blactoglobulin"/>
</dbReference>
<feature type="signal peptide" evidence="3">
    <location>
        <begin position="1"/>
        <end position="20"/>
    </location>
</feature>
<comment type="similarity">
    <text evidence="1 2">Belongs to the calycin superfamily. Lipocalin family.</text>
</comment>
<accession>A0A3Q0QYN4</accession>
<dbReference type="PROSITE" id="PS00213">
    <property type="entry name" value="LIPOCALIN"/>
    <property type="match status" value="1"/>
</dbReference>
<feature type="chain" id="PRO_5018643743" evidence="3">
    <location>
        <begin position="21"/>
        <end position="212"/>
    </location>
</feature>
<keyword evidence="3" id="KW-0732">Signal</keyword>
<reference evidence="5" key="2">
    <citation type="submission" date="2025-09" db="UniProtKB">
        <authorList>
            <consortium name="Ensembl"/>
        </authorList>
    </citation>
    <scope>IDENTIFICATION</scope>
</reference>
<evidence type="ECO:0000313" key="5">
    <source>
        <dbReference type="Ensembl" id="ENSACIP00000002465.1"/>
    </source>
</evidence>
<sequence length="212" mass="23957">AMASLLTLLGAVLCSLMVSSEVVPQADFDLQALAGKWYLIGIATNDLWFLSFKNFVLMGTATITPTADGDLELVYSELSPYDTCYTSYIYANKTEVPGIFTYVTEFWGYAELCMAYAKYDEYYLTHTTNNRGNERRDVELSAEVHEKFRQFSLETGILSENIVILPKNGTFISARVYIKIIQKPTPMLCTDYLTLSICPFSEECLPADLPFW</sequence>
<dbReference type="SUPFAM" id="SSF50814">
    <property type="entry name" value="Lipocalins"/>
    <property type="match status" value="1"/>
</dbReference>
<dbReference type="GeneTree" id="ENSGT01120000271921"/>
<proteinExistence type="inferred from homology"/>
<dbReference type="InterPro" id="IPR012674">
    <property type="entry name" value="Calycin"/>
</dbReference>
<dbReference type="PRINTS" id="PR01172">
    <property type="entry name" value="BLCTOGLOBULN"/>
</dbReference>
<dbReference type="InterPro" id="IPR002345">
    <property type="entry name" value="Lipocalin"/>
</dbReference>
<dbReference type="Proteomes" id="UP000261340">
    <property type="component" value="Unplaced"/>
</dbReference>
<reference evidence="5" key="1">
    <citation type="submission" date="2025-08" db="UniProtKB">
        <authorList>
            <consortium name="Ensembl"/>
        </authorList>
    </citation>
    <scope>IDENTIFICATION</scope>
</reference>
<dbReference type="PANTHER" id="PTHR11430:SF133">
    <property type="entry name" value="LIPOCALIN"/>
    <property type="match status" value="1"/>
</dbReference>
<dbReference type="Pfam" id="PF00061">
    <property type="entry name" value="Lipocalin"/>
    <property type="match status" value="1"/>
</dbReference>